<sequence>MSPLSNPNPNPRVISNVSSWPQRPNQDQRRRNKFRRVAVVAAVVLFMVLDQLTLDVSVLFASKQGNSTPSPRAAAGSATSREKAGSETSGNSRRTVGIHSNDDAGGAVRSEEESAYSLALSRFWSRVNATTSDTNTKPRPYYPNLQSQYQAQNPATDLLPTTTLINSIRIPKAASSSLSVIARALAGCQPEGYPCCGYPGDPVGSCPLPDLYCSHVTGCTDHRPNYDGDEAVVTSLRDVVSRAVSAFFYAPPHTNVPRGEVHTWEKFVENVQSRTRRNVLTKMLNGAYAYDAFDEARHTVANAKWRLCRIAWFGMSEMPLVSSLMLYETTAFRWLVPNPVVFGLPPVKDGAKDDEVYEKSKDGEEDKNVGLRVNSDTEYKEFLTNAFAKNNGTSLVTEYNREDVEVYQFAKKLFCARLFSIPGLVEDIKRAGLGVEEMEACANVVGDGVTGDLEQLCPSKTA</sequence>
<feature type="region of interest" description="Disordered" evidence="1">
    <location>
        <begin position="1"/>
        <end position="31"/>
    </location>
</feature>
<organism evidence="3 4">
    <name type="scientific">Cyclotella cryptica</name>
    <dbReference type="NCBI Taxonomy" id="29204"/>
    <lineage>
        <taxon>Eukaryota</taxon>
        <taxon>Sar</taxon>
        <taxon>Stramenopiles</taxon>
        <taxon>Ochrophyta</taxon>
        <taxon>Bacillariophyta</taxon>
        <taxon>Coscinodiscophyceae</taxon>
        <taxon>Thalassiosirophycidae</taxon>
        <taxon>Stephanodiscales</taxon>
        <taxon>Stephanodiscaceae</taxon>
        <taxon>Cyclotella</taxon>
    </lineage>
</organism>
<dbReference type="AlphaFoldDB" id="A0ABD3QQ95"/>
<reference evidence="3 4" key="1">
    <citation type="journal article" date="2020" name="G3 (Bethesda)">
        <title>Improved Reference Genome for Cyclotella cryptica CCMP332, a Model for Cell Wall Morphogenesis, Salinity Adaptation, and Lipid Production in Diatoms (Bacillariophyta).</title>
        <authorList>
            <person name="Roberts W.R."/>
            <person name="Downey K.M."/>
            <person name="Ruck E.C."/>
            <person name="Traller J.C."/>
            <person name="Alverson A.J."/>
        </authorList>
    </citation>
    <scope>NUCLEOTIDE SEQUENCE [LARGE SCALE GENOMIC DNA]</scope>
    <source>
        <strain evidence="3 4">CCMP332</strain>
    </source>
</reference>
<accession>A0ABD3QQ95</accession>
<feature type="region of interest" description="Disordered" evidence="1">
    <location>
        <begin position="63"/>
        <end position="109"/>
    </location>
</feature>
<keyword evidence="4" id="KW-1185">Reference proteome</keyword>
<protein>
    <submittedName>
        <fullName evidence="3">Uncharacterized protein</fullName>
    </submittedName>
</protein>
<keyword evidence="2" id="KW-1133">Transmembrane helix</keyword>
<dbReference type="Proteomes" id="UP001516023">
    <property type="component" value="Unassembled WGS sequence"/>
</dbReference>
<keyword evidence="2" id="KW-0812">Transmembrane</keyword>
<name>A0ABD3QQ95_9STRA</name>
<dbReference type="InterPro" id="IPR027417">
    <property type="entry name" value="P-loop_NTPase"/>
</dbReference>
<feature type="compositionally biased region" description="Pro residues" evidence="1">
    <location>
        <begin position="1"/>
        <end position="10"/>
    </location>
</feature>
<evidence type="ECO:0000256" key="2">
    <source>
        <dbReference type="SAM" id="Phobius"/>
    </source>
</evidence>
<evidence type="ECO:0000313" key="3">
    <source>
        <dbReference type="EMBL" id="KAL3801371.1"/>
    </source>
</evidence>
<keyword evidence="2" id="KW-0472">Membrane</keyword>
<feature type="compositionally biased region" description="Polar residues" evidence="1">
    <location>
        <begin position="11"/>
        <end position="20"/>
    </location>
</feature>
<dbReference type="Gene3D" id="3.40.50.300">
    <property type="entry name" value="P-loop containing nucleotide triphosphate hydrolases"/>
    <property type="match status" value="1"/>
</dbReference>
<evidence type="ECO:0000313" key="4">
    <source>
        <dbReference type="Proteomes" id="UP001516023"/>
    </source>
</evidence>
<evidence type="ECO:0000256" key="1">
    <source>
        <dbReference type="SAM" id="MobiDB-lite"/>
    </source>
</evidence>
<proteinExistence type="predicted"/>
<gene>
    <name evidence="3" type="ORF">HJC23_006981</name>
</gene>
<dbReference type="EMBL" id="JABMIG020000027">
    <property type="protein sequence ID" value="KAL3801371.1"/>
    <property type="molecule type" value="Genomic_DNA"/>
</dbReference>
<feature type="transmembrane region" description="Helical" evidence="2">
    <location>
        <begin position="37"/>
        <end position="61"/>
    </location>
</feature>
<comment type="caution">
    <text evidence="3">The sequence shown here is derived from an EMBL/GenBank/DDBJ whole genome shotgun (WGS) entry which is preliminary data.</text>
</comment>